<dbReference type="EMBL" id="JAPQFC010000407">
    <property type="protein sequence ID" value="MCY6524858.1"/>
    <property type="molecule type" value="Genomic_DNA"/>
</dbReference>
<gene>
    <name evidence="1" type="ORF">OYG11_11655</name>
</gene>
<comment type="caution">
    <text evidence="1">The sequence shown here is derived from an EMBL/GenBank/DDBJ whole genome shotgun (WGS) entry which is preliminary data.</text>
</comment>
<dbReference type="Proteomes" id="UP001077788">
    <property type="component" value="Unassembled WGS sequence"/>
</dbReference>
<feature type="non-terminal residue" evidence="1">
    <location>
        <position position="1"/>
    </location>
</feature>
<dbReference type="AlphaFoldDB" id="A0A9Q4DJP5"/>
<reference evidence="1" key="1">
    <citation type="journal article" date="2021" name="Vet Sci">
        <title>O-Serogroups and Pathovirotypes of Escherichia coli Isolated from Post-Weaning Piglets Showing Diarrhoea and/or Oedema in South Korea.</title>
        <authorList>
            <person name="Byun J.W."/>
            <person name="Moon B.Y."/>
            <person name="Do K.H."/>
            <person name="Lee K."/>
            <person name="Lee H.Y."/>
            <person name="Kim W.I."/>
            <person name="So B."/>
            <person name="Lee W.K."/>
        </authorList>
    </citation>
    <scope>NUCLEOTIDE SEQUENCE</scope>
    <source>
        <strain evidence="1">84/14</strain>
    </source>
</reference>
<feature type="non-terminal residue" evidence="1">
    <location>
        <position position="82"/>
    </location>
</feature>
<accession>A0A9Q4DJP5</accession>
<evidence type="ECO:0000313" key="2">
    <source>
        <dbReference type="Proteomes" id="UP001077788"/>
    </source>
</evidence>
<proteinExistence type="predicted"/>
<organism evidence="1 2">
    <name type="scientific">Actinobacillus pleuropneumoniae</name>
    <name type="common">Haemophilus pleuropneumoniae</name>
    <dbReference type="NCBI Taxonomy" id="715"/>
    <lineage>
        <taxon>Bacteria</taxon>
        <taxon>Pseudomonadati</taxon>
        <taxon>Pseudomonadota</taxon>
        <taxon>Gammaproteobacteria</taxon>
        <taxon>Pasteurellales</taxon>
        <taxon>Pasteurellaceae</taxon>
        <taxon>Actinobacillus</taxon>
    </lineage>
</organism>
<name>A0A9Q4DJP5_ACTPL</name>
<dbReference type="RefSeq" id="WP_267992003.1">
    <property type="nucleotide sequence ID" value="NZ_JAPQFC010000407.1"/>
</dbReference>
<reference evidence="1" key="2">
    <citation type="submission" date="2022-12" db="EMBL/GenBank/DDBJ databases">
        <authorList>
            <person name="Kardos G."/>
            <person name="Sarkozi R."/>
            <person name="Laczko L."/>
            <person name="Marton S."/>
            <person name="Makrai L."/>
            <person name="Banyai K."/>
            <person name="Fodor L."/>
        </authorList>
    </citation>
    <scope>NUCLEOTIDE SEQUENCE</scope>
    <source>
        <strain evidence="1">84/14</strain>
    </source>
</reference>
<evidence type="ECO:0000313" key="1">
    <source>
        <dbReference type="EMBL" id="MCY6524858.1"/>
    </source>
</evidence>
<protein>
    <submittedName>
        <fullName evidence="1">Uncharacterized protein</fullName>
    </submittedName>
</protein>
<sequence length="82" mass="8984">CIMQLVEKRRKEQAAAEAATQWKTTDAAAAVQTTETTTVEAEGGHGMSIGQGVEDIDLEEERVDLETISQQLKRPCVPEKQV</sequence>